<proteinExistence type="predicted"/>
<accession>A0ABN1HIH4</accession>
<evidence type="ECO:0000313" key="1">
    <source>
        <dbReference type="EMBL" id="GAA0652122.1"/>
    </source>
</evidence>
<dbReference type="EMBL" id="BAAAGU010000032">
    <property type="protein sequence ID" value="GAA0652122.1"/>
    <property type="molecule type" value="Genomic_DNA"/>
</dbReference>
<organism evidence="1 2">
    <name type="scientific">Streptomyces thermocarboxydovorans</name>
    <dbReference type="NCBI Taxonomy" id="59298"/>
    <lineage>
        <taxon>Bacteria</taxon>
        <taxon>Bacillati</taxon>
        <taxon>Actinomycetota</taxon>
        <taxon>Actinomycetes</taxon>
        <taxon>Kitasatosporales</taxon>
        <taxon>Streptomycetaceae</taxon>
        <taxon>Streptomyces</taxon>
    </lineage>
</organism>
<keyword evidence="2" id="KW-1185">Reference proteome</keyword>
<sequence length="965" mass="103308">MAQELQFAPYMQSSIGAAVASTAPHLLPTLSPRLVLSGPGGRQVPMDPPETGLQMLGPEGVIGIDPRHILRMEPAPGSTDTEPNYLACIEFDAPELPWLFTPARADRGRLRPWLALVVLERAEHQVQPGRPLPFVDVDPVRLPDPASSWAWAHVQRPAGRTGPLISRLLCPRRLAAGTPYVACLVPAFEGGRVAGLTDGGQIVDARGDAWAMGGGVVRLPVYHHWEFTTGTAGDFEQLASAVVPLKAEEVAALGGVTVDVTEPWRHGEPLRTSDGSSGRQTIVVQGVLSLHTPPEDTVDPAAVQDFMSRVAAQIDRGAEDDVTLPLYGGHHLVKRTIDPSESGWPADLNLWPERRIPAALGAEWVRENQEFLMARAWEQVGSVREANRLRARAAFCSEVASSVHRRDVGTLSPSELVRLAASADDRIRTSSGLPLRTEIAVSPAPTALAEPALHRQVLRSRGPVARRTGARPGTYVARSLGGELVPPVPTPLLTAPETTEPLAGEDSDDLAARVGSALRGDDARRAGRLLRVLSAVAVSAEANGFADQARTLTSVVAGPVLRMVAGQGEETADGTAAEAMPTARLLTLERAFTPDNVAPLTGELAQRFGEMMQGGTLTMPALHQVLPQDSVADDPGSRLLELGVPVDQAALGERLAAALEPGPLLAARLRHLAEPAPGFLAAETTAPTDPVMAGPAFPAPLALALKELWPDWFLPGSATIPDNRAVLLKANPEFIAAFMVGVNDEFNREMRWREYPTDLRGTSFTQFWPRTDGVADTPPIHTWAPDGALGSHLAAGAGGLDVLLIRGPLVRRYPDMTVAALPPEARHQPDLAESTWKRPVMVLGLDEQTAAYAFELPESDVHDWWFVLAENAQRVRFGFDTPETQAAQAEEGTFVEQPAPPWSDLNWSVVDAGRGFAEIDGRVLPAAGTPAPVIAGQWNAAEVANMALQRPFRVVRSARSLIGDP</sequence>
<reference evidence="1 2" key="1">
    <citation type="journal article" date="2019" name="Int. J. Syst. Evol. Microbiol.">
        <title>The Global Catalogue of Microorganisms (GCM) 10K type strain sequencing project: providing services to taxonomists for standard genome sequencing and annotation.</title>
        <authorList>
            <consortium name="The Broad Institute Genomics Platform"/>
            <consortium name="The Broad Institute Genome Sequencing Center for Infectious Disease"/>
            <person name="Wu L."/>
            <person name="Ma J."/>
        </authorList>
    </citation>
    <scope>NUCLEOTIDE SEQUENCE [LARGE SCALE GENOMIC DNA]</scope>
    <source>
        <strain evidence="1 2">JCM 10367</strain>
    </source>
</reference>
<dbReference type="Proteomes" id="UP001500724">
    <property type="component" value="Unassembled WGS sequence"/>
</dbReference>
<gene>
    <name evidence="1" type="ORF">GCM10009535_33060</name>
</gene>
<protein>
    <submittedName>
        <fullName evidence="1">Uncharacterized protein</fullName>
    </submittedName>
</protein>
<comment type="caution">
    <text evidence="1">The sequence shown here is derived from an EMBL/GenBank/DDBJ whole genome shotgun (WGS) entry which is preliminary data.</text>
</comment>
<name>A0ABN1HIH4_9ACTN</name>
<evidence type="ECO:0000313" key="2">
    <source>
        <dbReference type="Proteomes" id="UP001500724"/>
    </source>
</evidence>
<dbReference type="RefSeq" id="WP_344001806.1">
    <property type="nucleotide sequence ID" value="NZ_BAAAGU010000032.1"/>
</dbReference>